<dbReference type="Gene3D" id="3.50.50.60">
    <property type="entry name" value="FAD/NAD(P)-binding domain"/>
    <property type="match status" value="1"/>
</dbReference>
<proteinExistence type="predicted"/>
<dbReference type="InParanoid" id="A0A3N7F501"/>
<dbReference type="AlphaFoldDB" id="A0A3N7F501"/>
<dbReference type="EMBL" id="CM009294">
    <property type="protein sequence ID" value="RQO90735.1"/>
    <property type="molecule type" value="Genomic_DNA"/>
</dbReference>
<keyword evidence="2" id="KW-1185">Reference proteome</keyword>
<organism evidence="1 2">
    <name type="scientific">Populus trichocarpa</name>
    <name type="common">Western balsam poplar</name>
    <name type="synonym">Populus balsamifera subsp. trichocarpa</name>
    <dbReference type="NCBI Taxonomy" id="3694"/>
    <lineage>
        <taxon>Eukaryota</taxon>
        <taxon>Viridiplantae</taxon>
        <taxon>Streptophyta</taxon>
        <taxon>Embryophyta</taxon>
        <taxon>Tracheophyta</taxon>
        <taxon>Spermatophyta</taxon>
        <taxon>Magnoliopsida</taxon>
        <taxon>eudicotyledons</taxon>
        <taxon>Gunneridae</taxon>
        <taxon>Pentapetalae</taxon>
        <taxon>rosids</taxon>
        <taxon>fabids</taxon>
        <taxon>Malpighiales</taxon>
        <taxon>Salicaceae</taxon>
        <taxon>Saliceae</taxon>
        <taxon>Populus</taxon>
    </lineage>
</organism>
<evidence type="ECO:0000313" key="2">
    <source>
        <dbReference type="Proteomes" id="UP000006729"/>
    </source>
</evidence>
<evidence type="ECO:0008006" key="3">
    <source>
        <dbReference type="Google" id="ProtNLM"/>
    </source>
</evidence>
<gene>
    <name evidence="1" type="ORF">POPTR_005G186150</name>
</gene>
<reference evidence="1 2" key="1">
    <citation type="journal article" date="2006" name="Science">
        <title>The genome of black cottonwood, Populus trichocarpa (Torr. &amp; Gray).</title>
        <authorList>
            <person name="Tuskan G.A."/>
            <person name="Difazio S."/>
            <person name="Jansson S."/>
            <person name="Bohlmann J."/>
            <person name="Grigoriev I."/>
            <person name="Hellsten U."/>
            <person name="Putnam N."/>
            <person name="Ralph S."/>
            <person name="Rombauts S."/>
            <person name="Salamov A."/>
            <person name="Schein J."/>
            <person name="Sterck L."/>
            <person name="Aerts A."/>
            <person name="Bhalerao R.R."/>
            <person name="Bhalerao R.P."/>
            <person name="Blaudez D."/>
            <person name="Boerjan W."/>
            <person name="Brun A."/>
            <person name="Brunner A."/>
            <person name="Busov V."/>
            <person name="Campbell M."/>
            <person name="Carlson J."/>
            <person name="Chalot M."/>
            <person name="Chapman J."/>
            <person name="Chen G.L."/>
            <person name="Cooper D."/>
            <person name="Coutinho P.M."/>
            <person name="Couturier J."/>
            <person name="Covert S."/>
            <person name="Cronk Q."/>
            <person name="Cunningham R."/>
            <person name="Davis J."/>
            <person name="Degroeve S."/>
            <person name="Dejardin A."/>
            <person name="Depamphilis C."/>
            <person name="Detter J."/>
            <person name="Dirks B."/>
            <person name="Dubchak I."/>
            <person name="Duplessis S."/>
            <person name="Ehlting J."/>
            <person name="Ellis B."/>
            <person name="Gendler K."/>
            <person name="Goodstein D."/>
            <person name="Gribskov M."/>
            <person name="Grimwood J."/>
            <person name="Groover A."/>
            <person name="Gunter L."/>
            <person name="Hamberger B."/>
            <person name="Heinze B."/>
            <person name="Helariutta Y."/>
            <person name="Henrissat B."/>
            <person name="Holligan D."/>
            <person name="Holt R."/>
            <person name="Huang W."/>
            <person name="Islam-Faridi N."/>
            <person name="Jones S."/>
            <person name="Jones-Rhoades M."/>
            <person name="Jorgensen R."/>
            <person name="Joshi C."/>
            <person name="Kangasjarvi J."/>
            <person name="Karlsson J."/>
            <person name="Kelleher C."/>
            <person name="Kirkpatrick R."/>
            <person name="Kirst M."/>
            <person name="Kohler A."/>
            <person name="Kalluri U."/>
            <person name="Larimer F."/>
            <person name="Leebens-Mack J."/>
            <person name="Leple J.C."/>
            <person name="Locascio P."/>
            <person name="Lou Y."/>
            <person name="Lucas S."/>
            <person name="Martin F."/>
            <person name="Montanini B."/>
            <person name="Napoli C."/>
            <person name="Nelson D.R."/>
            <person name="Nelson C."/>
            <person name="Nieminen K."/>
            <person name="Nilsson O."/>
            <person name="Pereda V."/>
            <person name="Peter G."/>
            <person name="Philippe R."/>
            <person name="Pilate G."/>
            <person name="Poliakov A."/>
            <person name="Razumovskaya J."/>
            <person name="Richardson P."/>
            <person name="Rinaldi C."/>
            <person name="Ritland K."/>
            <person name="Rouze P."/>
            <person name="Ryaboy D."/>
            <person name="Schmutz J."/>
            <person name="Schrader J."/>
            <person name="Segerman B."/>
            <person name="Shin H."/>
            <person name="Siddiqui A."/>
            <person name="Sterky F."/>
            <person name="Terry A."/>
            <person name="Tsai C.J."/>
            <person name="Uberbacher E."/>
            <person name="Unneberg P."/>
            <person name="Vahala J."/>
            <person name="Wall K."/>
            <person name="Wessler S."/>
            <person name="Yang G."/>
            <person name="Yin T."/>
            <person name="Douglas C."/>
            <person name="Marra M."/>
            <person name="Sandberg G."/>
            <person name="Van de Peer Y."/>
            <person name="Rokhsar D."/>
        </authorList>
    </citation>
    <scope>NUCLEOTIDE SEQUENCE [LARGE SCALE GENOMIC DNA]</scope>
    <source>
        <strain evidence="2">cv. Nisqually</strain>
    </source>
</reference>
<name>A0A3N7F501_POPTR</name>
<accession>A0A3N7F501</accession>
<dbReference type="Gramene" id="Potri.005G186150.1.v4.1">
    <property type="protein sequence ID" value="Potri.005G186150.1.v4.1"/>
    <property type="gene ID" value="Potri.005G186150.v4.1"/>
</dbReference>
<dbReference type="STRING" id="3694.A0A3N7F501"/>
<protein>
    <recommendedName>
        <fullName evidence="3">Flavin-containing monooxygenase</fullName>
    </recommendedName>
</protein>
<dbReference type="InterPro" id="IPR036188">
    <property type="entry name" value="FAD/NAD-bd_sf"/>
</dbReference>
<sequence>MGVEEGPFFLKQRKVDLPLSMLGAWTKLSKERSRSFHPFPSIANIEGKKIEFMNGESNQFDAIIFATGYRSTVGRGLRCAEFLCSTFIALICLART</sequence>
<dbReference type="Proteomes" id="UP000006729">
    <property type="component" value="Chromosome 5"/>
</dbReference>
<evidence type="ECO:0000313" key="1">
    <source>
        <dbReference type="EMBL" id="RQO90735.1"/>
    </source>
</evidence>